<feature type="transmembrane region" description="Helical" evidence="2">
    <location>
        <begin position="170"/>
        <end position="189"/>
    </location>
</feature>
<dbReference type="PANTHER" id="PTHR43317">
    <property type="entry name" value="THERMOSPERMINE SYNTHASE ACAULIS5"/>
    <property type="match status" value="1"/>
</dbReference>
<dbReference type="Pfam" id="PF01564">
    <property type="entry name" value="Spermine_synth"/>
    <property type="match status" value="1"/>
</dbReference>
<dbReference type="Proteomes" id="UP000002286">
    <property type="component" value="Chromosome"/>
</dbReference>
<evidence type="ECO:0000313" key="4">
    <source>
        <dbReference type="Proteomes" id="UP000002286"/>
    </source>
</evidence>
<reference evidence="3 4" key="1">
    <citation type="journal article" date="2007" name="PLoS Genet.">
        <title>Meningococcal genetic variation mechanisms viewed through comparative analysis of serogroup C strain FAM18.</title>
        <authorList>
            <person name="Bentley S.D."/>
            <person name="Vernikos G.S."/>
            <person name="Snyder L.A.S."/>
            <person name="Churcher C."/>
            <person name="Arrowsmith C."/>
            <person name="Chillingworth T."/>
            <person name="Cronin A."/>
            <person name="Davis P.H."/>
            <person name="Holroyd N.E."/>
            <person name="Jagels K."/>
            <person name="Maddison M."/>
            <person name="Moule S."/>
            <person name="Rabbinowitsch E."/>
            <person name="Sharp S."/>
            <person name="Unwin L."/>
            <person name="Whitehead S."/>
            <person name="Quail M.A."/>
            <person name="Achtman M."/>
            <person name="Barrell B."/>
            <person name="Saunders N.J."/>
            <person name="Parkhill J."/>
        </authorList>
    </citation>
    <scope>NUCLEOTIDE SEQUENCE [LARGE SCALE GENOMIC DNA]</scope>
    <source>
        <strain evidence="4">ATCC 700532 / DSM 15464 / FAM18</strain>
    </source>
</reference>
<dbReference type="SUPFAM" id="SSF53335">
    <property type="entry name" value="S-adenosyl-L-methionine-dependent methyltransferases"/>
    <property type="match status" value="1"/>
</dbReference>
<keyword evidence="2" id="KW-0472">Membrane</keyword>
<dbReference type="GO" id="GO:0006596">
    <property type="term" value="P:polyamine biosynthetic process"/>
    <property type="evidence" value="ECO:0007669"/>
    <property type="project" value="UniProtKB-KW"/>
</dbReference>
<feature type="transmembrane region" description="Helical" evidence="2">
    <location>
        <begin position="44"/>
        <end position="63"/>
    </location>
</feature>
<gene>
    <name evidence="3" type="ordered locus">NMC0236</name>
</gene>
<feature type="transmembrane region" description="Helical" evidence="2">
    <location>
        <begin position="144"/>
        <end position="164"/>
    </location>
</feature>
<dbReference type="CDD" id="cd02440">
    <property type="entry name" value="AdoMet_MTases"/>
    <property type="match status" value="1"/>
</dbReference>
<dbReference type="KEGG" id="nmc:NMC0236"/>
<dbReference type="Gene3D" id="3.40.50.150">
    <property type="entry name" value="Vaccinia Virus protein VP39"/>
    <property type="match status" value="1"/>
</dbReference>
<feature type="transmembrane region" description="Helical" evidence="2">
    <location>
        <begin position="105"/>
        <end position="123"/>
    </location>
</feature>
<dbReference type="EMBL" id="AM421808">
    <property type="protein sequence ID" value="CAM09550.1"/>
    <property type="molecule type" value="Genomic_DNA"/>
</dbReference>
<feature type="transmembrane region" description="Helical" evidence="2">
    <location>
        <begin position="196"/>
        <end position="214"/>
    </location>
</feature>
<feature type="transmembrane region" description="Helical" evidence="2">
    <location>
        <begin position="12"/>
        <end position="32"/>
    </location>
</feature>
<evidence type="ECO:0000313" key="3">
    <source>
        <dbReference type="EMBL" id="CAM09550.1"/>
    </source>
</evidence>
<dbReference type="InterPro" id="IPR029063">
    <property type="entry name" value="SAM-dependent_MTases_sf"/>
</dbReference>
<protein>
    <submittedName>
        <fullName evidence="3">Inner membrane protein</fullName>
    </submittedName>
</protein>
<sequence length="497" mass="55115">MDIVNTKPNTSLIYMLSFLSGLLSLGIEVLWVRMFSFAAQSVPQAFSFTLACFLTGIAVGAYFGKRICRSRFVDIPFIGQCFLWAGIADFLILGAAWLLTGFSGFVHHAGIFITLSAVVRGLIFPLVHHVGTDGNKSGRQVSNVYFANVAGSALGPVLIGFVILDFLSTQQIYLLICLISAAVPLFCTLFQKSLRLNAVSVAVSLMFGILMFLLPDSVFQNIADRPDRLIENKHGIVAVYHRDGDKVVYGANVYDGAYNTDVFNSVNGIERAYLLPSLKSGIRRIFVVGLSTGSWARVLSAIPEMQSMIVAEINPAYRSLIADEPQIAPLLQDKRVEIVLDDGRKWLRRHPDEKFDLILMNTTWYWRAYSTNLLSAEFLKQVQSHLNPDGIVMFNTTHSPHAFATAVHSIPYAYRYGHMVVGSATPVVFPNKELLKQRLSRLIWPESGRHVFDSSTVDAAAQKVVSRMLIQMTEPSAGAEVITDDNMIVEYKYGRGI</sequence>
<keyword evidence="2" id="KW-1133">Transmembrane helix</keyword>
<dbReference type="AlphaFoldDB" id="A1KRS1"/>
<proteinExistence type="predicted"/>
<name>A1KRS1_NEIMF</name>
<feature type="transmembrane region" description="Helical" evidence="2">
    <location>
        <begin position="75"/>
        <end position="99"/>
    </location>
</feature>
<organism evidence="3 4">
    <name type="scientific">Neisseria meningitidis serogroup C / serotype 2a (strain ATCC 700532 / DSM 15464 / FAM18)</name>
    <dbReference type="NCBI Taxonomy" id="272831"/>
    <lineage>
        <taxon>Bacteria</taxon>
        <taxon>Pseudomonadati</taxon>
        <taxon>Pseudomonadota</taxon>
        <taxon>Betaproteobacteria</taxon>
        <taxon>Neisseriales</taxon>
        <taxon>Neisseriaceae</taxon>
        <taxon>Neisseria</taxon>
    </lineage>
</organism>
<evidence type="ECO:0000256" key="1">
    <source>
        <dbReference type="ARBA" id="ARBA00023115"/>
    </source>
</evidence>
<evidence type="ECO:0000256" key="2">
    <source>
        <dbReference type="SAM" id="Phobius"/>
    </source>
</evidence>
<accession>A1KRS1</accession>
<dbReference type="PANTHER" id="PTHR43317:SF1">
    <property type="entry name" value="THERMOSPERMINE SYNTHASE ACAULIS5"/>
    <property type="match status" value="1"/>
</dbReference>
<dbReference type="HOGENOM" id="CLU_010122_2_0_4"/>
<keyword evidence="1" id="KW-0620">Polyamine biosynthesis</keyword>
<keyword evidence="2" id="KW-0812">Transmembrane</keyword>